<sequence length="1111" mass="125321">MFYVLSSAQESGDYIPKVYPSSPDTYNLGTYGNINIGEYTGTMSHSIPLYEYTIGDIKFPVSLQYSSNGIKVDEYNPVVGLGWSLSAHGIISKIVRDREDGLSGGDIKWQNDNTPDPNNGGYPALRLNFYENAGLQDLWDTEKDLFRVNIPGGFSNSFVKKIGGDGWLQEKKTDFKIETITTPDLKTGFLITAPDGIKYYFELVETSTNRVHGGGRNMPDISLSSAFFLTRIEDTKNNIMYFEYEPAGSSYTSHKSDVYNFFVDSYNFNCSADVGGLPLSGIAGFHERSNLVRYDTYRIKSISNNINQQRIAFNYVTKFSDTENRGNFLDEVTLYGNSKIDSYKLDYLITPNNRVFLRKVYSTISQKVHEFEYINPELLPKRLSNAQDFWGYYNGVTQNRHLISKVENLILDNINFSFANRELNEELSQTGLLSKIVYPTKGYTKIHYEPHTKWGEKTDVAPAKSKSLSVMTDQSTWTKTESTTFYSGKKQQIKFIGGASFNQEDCSSNTHQVRVYLKVKNLSTGEYEDLLILNSLGYGTATNTFFYPGGENIFYVDVEAATEYEVSLEVLRMCHGGGVSFKYIDTPDDVYDTNLPVGGNRVAKVEDYAGGASAPVITKWYYAHKDNLSRSSGVSYHKPILWNYSEGVHYCPPPEGNPAFYKYTPYRYISVHSNSLIPLFGNESQNVSYEYVTKSVGGEDFENGGKFTEYIVDIDPIASNLFGSGNYRGGNFTNQGWNKGFVKKEEVLKKTGNSLSVVKETINEYKYIQSNREEINNIIGIPHGGYQRMTKLTYYCTEEDITKQGTGYNPCYGQSTGYYITYLPPERLGMFVELLQYKFISHDYNLAKTTTNEVLDDKIVKTTIDYNYNSPHHKQLTSQVTELSDGGKTTTNYRYAQEQGNQYLKEKNMVGVPILTEVKKTVYGETRTISKVETRYPVSTSDANSKTAGLPLPYSVLSYDNHSADTYLEITYDKYDSKGKLLQYSEKGVKPTAIVWGYNQSHPIAKIEGATYSQVSPHISGIVSKSNADAVTGTTVSEQELITALDNFRTNSALSGFQITTYTYDPLIGVTSITPPSGIREIYKYDPANRLEKVVDVNGHLLKEYKYHYKN</sequence>
<reference evidence="1 2" key="1">
    <citation type="submission" date="2018-10" db="EMBL/GenBank/DDBJ databases">
        <title>Sinomicrobium pectinilyticum sp. nov., a pectinase-producing bacterium isolated from alkaline and saline soil, and emended description of the genus Sinomicrobium.</title>
        <authorList>
            <person name="Cheng B."/>
            <person name="Li C."/>
            <person name="Lai Q."/>
            <person name="Du M."/>
            <person name="Shao Z."/>
            <person name="Xu P."/>
            <person name="Yang C."/>
        </authorList>
    </citation>
    <scope>NUCLEOTIDE SEQUENCE [LARGE SCALE GENOMIC DNA]</scope>
    <source>
        <strain evidence="1 2">5DNS001</strain>
    </source>
</reference>
<organism evidence="1 2">
    <name type="scientific">Sinomicrobium pectinilyticum</name>
    <dbReference type="NCBI Taxonomy" id="1084421"/>
    <lineage>
        <taxon>Bacteria</taxon>
        <taxon>Pseudomonadati</taxon>
        <taxon>Bacteroidota</taxon>
        <taxon>Flavobacteriia</taxon>
        <taxon>Flavobacteriales</taxon>
        <taxon>Flavobacteriaceae</taxon>
        <taxon>Sinomicrobium</taxon>
    </lineage>
</organism>
<proteinExistence type="predicted"/>
<keyword evidence="2" id="KW-1185">Reference proteome</keyword>
<evidence type="ECO:0000313" key="2">
    <source>
        <dbReference type="Proteomes" id="UP000267469"/>
    </source>
</evidence>
<comment type="caution">
    <text evidence="1">The sequence shown here is derived from an EMBL/GenBank/DDBJ whole genome shotgun (WGS) entry which is preliminary data.</text>
</comment>
<gene>
    <name evidence="1" type="ORF">ED312_08565</name>
</gene>
<dbReference type="EMBL" id="RJTM01000059">
    <property type="protein sequence ID" value="RNL88491.1"/>
    <property type="molecule type" value="Genomic_DNA"/>
</dbReference>
<evidence type="ECO:0008006" key="3">
    <source>
        <dbReference type="Google" id="ProtNLM"/>
    </source>
</evidence>
<evidence type="ECO:0000313" key="1">
    <source>
        <dbReference type="EMBL" id="RNL88491.1"/>
    </source>
</evidence>
<name>A0A3N0EL08_SINP1</name>
<dbReference type="AlphaFoldDB" id="A0A3N0EL08"/>
<accession>A0A3N0EL08</accession>
<protein>
    <recommendedName>
        <fullName evidence="3">RHS repeat protein</fullName>
    </recommendedName>
</protein>
<dbReference type="Proteomes" id="UP000267469">
    <property type="component" value="Unassembled WGS sequence"/>
</dbReference>